<feature type="signal peptide" evidence="5">
    <location>
        <begin position="1"/>
        <end position="31"/>
    </location>
</feature>
<dbReference type="Pfam" id="PF12706">
    <property type="entry name" value="Lactamase_B_2"/>
    <property type="match status" value="1"/>
</dbReference>
<dbReference type="SMART" id="SM00849">
    <property type="entry name" value="Lactamase_B"/>
    <property type="match status" value="1"/>
</dbReference>
<dbReference type="GO" id="GO:0042781">
    <property type="term" value="F:3'-tRNA processing endoribonuclease activity"/>
    <property type="evidence" value="ECO:0007669"/>
    <property type="project" value="TreeGrafter"/>
</dbReference>
<proteinExistence type="predicted"/>
<dbReference type="STRING" id="1224162.B840_00240"/>
<evidence type="ECO:0000256" key="5">
    <source>
        <dbReference type="SAM" id="SignalP"/>
    </source>
</evidence>
<keyword evidence="8" id="KW-1185">Reference proteome</keyword>
<dbReference type="EMBL" id="CP007790">
    <property type="protein sequence ID" value="AJK67688.1"/>
    <property type="molecule type" value="Genomic_DNA"/>
</dbReference>
<keyword evidence="3" id="KW-0378">Hydrolase</keyword>
<organism evidence="7 8">
    <name type="scientific">Corynebacterium marinum DSM 44953</name>
    <dbReference type="NCBI Taxonomy" id="1224162"/>
    <lineage>
        <taxon>Bacteria</taxon>
        <taxon>Bacillati</taxon>
        <taxon>Actinomycetota</taxon>
        <taxon>Actinomycetes</taxon>
        <taxon>Mycobacteriales</taxon>
        <taxon>Corynebacteriaceae</taxon>
        <taxon>Corynebacterium</taxon>
    </lineage>
</organism>
<dbReference type="PROSITE" id="PS51257">
    <property type="entry name" value="PROKAR_LIPOPROTEIN"/>
    <property type="match status" value="1"/>
</dbReference>
<dbReference type="InterPro" id="IPR001279">
    <property type="entry name" value="Metallo-B-lactamas"/>
</dbReference>
<accession>A0A0B6TI86</accession>
<dbReference type="HOGENOM" id="CLU_031317_0_2_11"/>
<dbReference type="CDD" id="cd07719">
    <property type="entry name" value="arylsulfatase_AtsA-like_MBL-fold"/>
    <property type="match status" value="1"/>
</dbReference>
<dbReference type="InterPro" id="IPR044094">
    <property type="entry name" value="AtsA-like_MBL-fold"/>
</dbReference>
<dbReference type="SUPFAM" id="SSF56281">
    <property type="entry name" value="Metallo-hydrolase/oxidoreductase"/>
    <property type="match status" value="1"/>
</dbReference>
<dbReference type="Gene3D" id="3.60.15.10">
    <property type="entry name" value="Ribonuclease Z/Hydroxyacylglutathione hydrolase-like"/>
    <property type="match status" value="1"/>
</dbReference>
<feature type="region of interest" description="Disordered" evidence="4">
    <location>
        <begin position="34"/>
        <end position="70"/>
    </location>
</feature>
<reference evidence="7" key="1">
    <citation type="submission" date="2014-05" db="EMBL/GenBank/DDBJ databases">
        <title>Complete genome sequence of Corynebacterium marinum DSM 44953.</title>
        <authorList>
            <person name="Schaffert L."/>
            <person name="Albersmeier A."/>
            <person name="Kalinowski J."/>
            <person name="Ruckert C."/>
        </authorList>
    </citation>
    <scope>NUCLEOTIDE SEQUENCE [LARGE SCALE GENOMIC DNA]</scope>
    <source>
        <strain evidence="7">DSM 44953</strain>
    </source>
</reference>
<feature type="domain" description="Metallo-beta-lactamase" evidence="6">
    <location>
        <begin position="110"/>
        <end position="308"/>
    </location>
</feature>
<evidence type="ECO:0000256" key="4">
    <source>
        <dbReference type="SAM" id="MobiDB-lite"/>
    </source>
</evidence>
<protein>
    <submittedName>
        <fullName evidence="7">Ribonuclease Z</fullName>
    </submittedName>
</protein>
<evidence type="ECO:0000256" key="2">
    <source>
        <dbReference type="ARBA" id="ARBA00022759"/>
    </source>
</evidence>
<evidence type="ECO:0000259" key="6">
    <source>
        <dbReference type="SMART" id="SM00849"/>
    </source>
</evidence>
<evidence type="ECO:0000313" key="7">
    <source>
        <dbReference type="EMBL" id="AJK67688.1"/>
    </source>
</evidence>
<dbReference type="PANTHER" id="PTHR46018:SF2">
    <property type="entry name" value="ZINC PHOSPHODIESTERASE ELAC PROTEIN 1"/>
    <property type="match status" value="1"/>
</dbReference>
<evidence type="ECO:0000256" key="3">
    <source>
        <dbReference type="ARBA" id="ARBA00022801"/>
    </source>
</evidence>
<keyword evidence="5" id="KW-0732">Signal</keyword>
<dbReference type="AlphaFoldDB" id="A0A0B6TI86"/>
<gene>
    <name evidence="7" type="ORF">B840_00240</name>
</gene>
<dbReference type="InterPro" id="IPR036866">
    <property type="entry name" value="RibonucZ/Hydroxyglut_hydro"/>
</dbReference>
<dbReference type="PANTHER" id="PTHR46018">
    <property type="entry name" value="ZINC PHOSPHODIESTERASE ELAC PROTEIN 1"/>
    <property type="match status" value="1"/>
</dbReference>
<sequence length="389" mass="41550">MKPFISRTRPFARTALTGALLLSLTAVTACTATGAQESGSSTTESSSTSSSTSSSATSSRNAAEPRDVTANDFPVNITESTHPAANPPAEGELRVTLLGTGSPIPSTERFGFSVLVQAGENNYVVDAGRGAIVRLIQAGVEAGQVDGLFLTHFHSDHVLSIDDLWMTGYVPAFGGREGAFDVYGPEGVTNIVDNLREAFQNDVDVRVADGELERDTTGIEAHEFTEDGVIFDEDGLKVTMFDVQHDPADVIQPAKGYRIDYEGKSVVISGDTIPNENVATYGKDADILIHEVAAFQDRNVLPQVISHHTTPDQAGEIFAQAQPKLAVYSHFVNGIPGKVEGISDEEMIARTKENYDGEVVLGQDLMSFLITDEDIEVTDQAGLAELAAE</sequence>
<evidence type="ECO:0000313" key="8">
    <source>
        <dbReference type="Proteomes" id="UP000031928"/>
    </source>
</evidence>
<feature type="compositionally biased region" description="Low complexity" evidence="4">
    <location>
        <begin position="34"/>
        <end position="59"/>
    </location>
</feature>
<keyword evidence="2" id="KW-0255">Endonuclease</keyword>
<name>A0A0B6TI86_9CORY</name>
<dbReference type="KEGG" id="cmq:B840_00240"/>
<dbReference type="Proteomes" id="UP000031928">
    <property type="component" value="Chromosome"/>
</dbReference>
<feature type="chain" id="PRO_5002124860" evidence="5">
    <location>
        <begin position="32"/>
        <end position="389"/>
    </location>
</feature>
<keyword evidence="1" id="KW-0540">Nuclease</keyword>
<evidence type="ECO:0000256" key="1">
    <source>
        <dbReference type="ARBA" id="ARBA00022722"/>
    </source>
</evidence>